<feature type="region of interest" description="Disordered" evidence="8">
    <location>
        <begin position="433"/>
        <end position="453"/>
    </location>
</feature>
<reference evidence="10 11" key="1">
    <citation type="submission" date="2017-02" db="EMBL/GenBank/DDBJ databases">
        <title>Genomes of Trichoderma spp. with biocontrol activity.</title>
        <authorList>
            <person name="Gardiner D."/>
            <person name="Kazan K."/>
            <person name="Vos C."/>
            <person name="Harvey P."/>
        </authorList>
    </citation>
    <scope>NUCLEOTIDE SEQUENCE [LARGE SCALE GENOMIC DNA]</scope>
    <source>
        <strain evidence="10 11">A5MH</strain>
    </source>
</reference>
<dbReference type="SUPFAM" id="SSF57667">
    <property type="entry name" value="beta-beta-alpha zinc fingers"/>
    <property type="match status" value="1"/>
</dbReference>
<keyword evidence="4 7" id="KW-0863">Zinc-finger</keyword>
<proteinExistence type="predicted"/>
<keyword evidence="6" id="KW-0539">Nucleus</keyword>
<comment type="caution">
    <text evidence="10">The sequence shown here is derived from an EMBL/GenBank/DDBJ whole genome shotgun (WGS) entry which is preliminary data.</text>
</comment>
<dbReference type="Pfam" id="PF00096">
    <property type="entry name" value="zf-C2H2"/>
    <property type="match status" value="1"/>
</dbReference>
<evidence type="ECO:0000256" key="1">
    <source>
        <dbReference type="ARBA" id="ARBA00004123"/>
    </source>
</evidence>
<keyword evidence="3" id="KW-0677">Repeat</keyword>
<dbReference type="PROSITE" id="PS50157">
    <property type="entry name" value="ZINC_FINGER_C2H2_2"/>
    <property type="match status" value="1"/>
</dbReference>
<sequence length="863" mass="96113">MKGRPRFRVALCKYCNKEFKRQEHLERHIRTHTRERPFGCACGRTFTRLDLLNRHRRLSQCSGLAESSSQTAVSGGQESDPPPKIIYETSPTQPAVISPSFSNSSHGRISPVPYNPDPEAGAPFVFERVNPEFIIQTPATRHAIAESATTINNNASAEYSQKQLMGKFSIRDLNLPSQDQHSNYLPYDSGAAAARDDVNMDSTIEADSNFVPLQLFDIDFLANEPEMISGYLMDVFPPMDYQQPMIEDASNSYGSSQPLPTALESSGLDVSTMEMTTSQIKTPTTQLMPNHPNQAQDTISRSLDDIDDIATTNPWTVSATAYEKLTAEVEKHIGVLPEPFTLPSRQTLSRNVASWMRSFHPHLPFIHMPTTCLEFKKPMLVLTLAATGSFYGFEHTHGYAMYFIAKSVITHELEKRRRASTLHLLRTFPRYAGLPPGSPDATRAQSWETPQPATSGPVDIELLQSLLVLVLTMSWLDGPLAQDALAMSSQLTELTREALKYPVPEIAADDWRSWACEEERRRTLFSAYFVINILTICFNVPPQITSSDVKIPLPSSEAEFKAPNSNAWLSLRQKSNSCQPAFQLCLQQLLSGKPLAKEDSATEFGNYMLVQSLLIQVYFEHQTASAVLTSSSSLSSATISLYENAFGAWQSCWDSAIDSALDPNSPYGPLAFNSTAILRLAHVHLAVGLQSQCALRSRDPRIVAQAFEPNQNPIPLRCPHLDQAVFHAICALRIPVRVGIAFVARGRTGHWSVQHAISNFACALLLSHWLENLFHLVSSNGLGSLRDEEKRLLSIIERLIEETHLEGFLGSKDDYPHRIRRLAIAALRLWAETCKGIQVFEIVHVVGETLSLVADSLENRLQL</sequence>
<dbReference type="EMBL" id="MTYH01000050">
    <property type="protein sequence ID" value="PNP42453.1"/>
    <property type="molecule type" value="Genomic_DNA"/>
</dbReference>
<organism evidence="10 11">
    <name type="scientific">Trichoderma gamsii</name>
    <dbReference type="NCBI Taxonomy" id="398673"/>
    <lineage>
        <taxon>Eukaryota</taxon>
        <taxon>Fungi</taxon>
        <taxon>Dikarya</taxon>
        <taxon>Ascomycota</taxon>
        <taxon>Pezizomycotina</taxon>
        <taxon>Sordariomycetes</taxon>
        <taxon>Hypocreomycetidae</taxon>
        <taxon>Hypocreales</taxon>
        <taxon>Hypocreaceae</taxon>
        <taxon>Trichoderma</taxon>
    </lineage>
</organism>
<evidence type="ECO:0000256" key="6">
    <source>
        <dbReference type="ARBA" id="ARBA00023242"/>
    </source>
</evidence>
<dbReference type="InterPro" id="IPR013087">
    <property type="entry name" value="Znf_C2H2_type"/>
</dbReference>
<dbReference type="PROSITE" id="PS00028">
    <property type="entry name" value="ZINC_FINGER_C2H2_1"/>
    <property type="match status" value="1"/>
</dbReference>
<dbReference type="PANTHER" id="PTHR40626:SF10">
    <property type="entry name" value="C2H2-TYPE DOMAIN-CONTAINING PROTEIN"/>
    <property type="match status" value="1"/>
</dbReference>
<evidence type="ECO:0000256" key="8">
    <source>
        <dbReference type="SAM" id="MobiDB-lite"/>
    </source>
</evidence>
<dbReference type="GO" id="GO:0000981">
    <property type="term" value="F:DNA-binding transcription factor activity, RNA polymerase II-specific"/>
    <property type="evidence" value="ECO:0007669"/>
    <property type="project" value="InterPro"/>
</dbReference>
<dbReference type="InterPro" id="IPR036236">
    <property type="entry name" value="Znf_C2H2_sf"/>
</dbReference>
<evidence type="ECO:0000259" key="9">
    <source>
        <dbReference type="PROSITE" id="PS50157"/>
    </source>
</evidence>
<dbReference type="Proteomes" id="UP000236546">
    <property type="component" value="Unassembled WGS sequence"/>
</dbReference>
<dbReference type="OrthoDB" id="654211at2759"/>
<dbReference type="AlphaFoldDB" id="A0A2K0TAA8"/>
<feature type="compositionally biased region" description="Polar residues" evidence="8">
    <location>
        <begin position="96"/>
        <end position="107"/>
    </location>
</feature>
<dbReference type="GO" id="GO:0008270">
    <property type="term" value="F:zinc ion binding"/>
    <property type="evidence" value="ECO:0007669"/>
    <property type="project" value="UniProtKB-KW"/>
</dbReference>
<dbReference type="InterPro" id="IPR007219">
    <property type="entry name" value="XnlR_reg_dom"/>
</dbReference>
<gene>
    <name evidence="10" type="ORF">TGAMA5MH_05194</name>
</gene>
<evidence type="ECO:0000256" key="4">
    <source>
        <dbReference type="ARBA" id="ARBA00022771"/>
    </source>
</evidence>
<feature type="compositionally biased region" description="Polar residues" evidence="8">
    <location>
        <begin position="443"/>
        <end position="453"/>
    </location>
</feature>
<feature type="compositionally biased region" description="Polar residues" evidence="8">
    <location>
        <begin position="64"/>
        <end position="77"/>
    </location>
</feature>
<dbReference type="InterPro" id="IPR051059">
    <property type="entry name" value="VerF-like"/>
</dbReference>
<dbReference type="Gene3D" id="3.30.160.60">
    <property type="entry name" value="Classic Zinc Finger"/>
    <property type="match status" value="2"/>
</dbReference>
<dbReference type="GO" id="GO:0006351">
    <property type="term" value="P:DNA-templated transcription"/>
    <property type="evidence" value="ECO:0007669"/>
    <property type="project" value="InterPro"/>
</dbReference>
<dbReference type="PANTHER" id="PTHR40626">
    <property type="entry name" value="MIP31509P"/>
    <property type="match status" value="1"/>
</dbReference>
<dbReference type="GO" id="GO:0005634">
    <property type="term" value="C:nucleus"/>
    <property type="evidence" value="ECO:0007669"/>
    <property type="project" value="UniProtKB-SubCell"/>
</dbReference>
<keyword evidence="5" id="KW-0862">Zinc</keyword>
<feature type="region of interest" description="Disordered" evidence="8">
    <location>
        <begin position="96"/>
        <end position="115"/>
    </location>
</feature>
<dbReference type="Pfam" id="PF04082">
    <property type="entry name" value="Fungal_trans"/>
    <property type="match status" value="1"/>
</dbReference>
<dbReference type="GO" id="GO:0000978">
    <property type="term" value="F:RNA polymerase II cis-regulatory region sequence-specific DNA binding"/>
    <property type="evidence" value="ECO:0007669"/>
    <property type="project" value="InterPro"/>
</dbReference>
<evidence type="ECO:0000256" key="5">
    <source>
        <dbReference type="ARBA" id="ARBA00022833"/>
    </source>
</evidence>
<evidence type="ECO:0000256" key="2">
    <source>
        <dbReference type="ARBA" id="ARBA00022723"/>
    </source>
</evidence>
<feature type="domain" description="C2H2-type" evidence="9">
    <location>
        <begin position="10"/>
        <end position="37"/>
    </location>
</feature>
<evidence type="ECO:0000256" key="7">
    <source>
        <dbReference type="PROSITE-ProRule" id="PRU00042"/>
    </source>
</evidence>
<accession>A0A2K0TAA8</accession>
<evidence type="ECO:0000313" key="11">
    <source>
        <dbReference type="Proteomes" id="UP000236546"/>
    </source>
</evidence>
<feature type="region of interest" description="Disordered" evidence="8">
    <location>
        <begin position="64"/>
        <end position="90"/>
    </location>
</feature>
<comment type="subcellular location">
    <subcellularLocation>
        <location evidence="1">Nucleus</location>
    </subcellularLocation>
</comment>
<dbReference type="GO" id="GO:0000785">
    <property type="term" value="C:chromatin"/>
    <property type="evidence" value="ECO:0007669"/>
    <property type="project" value="TreeGrafter"/>
</dbReference>
<name>A0A2K0TAA8_9HYPO</name>
<evidence type="ECO:0000313" key="10">
    <source>
        <dbReference type="EMBL" id="PNP42453.1"/>
    </source>
</evidence>
<protein>
    <recommendedName>
        <fullName evidence="9">C2H2-type domain-containing protein</fullName>
    </recommendedName>
</protein>
<evidence type="ECO:0000256" key="3">
    <source>
        <dbReference type="ARBA" id="ARBA00022737"/>
    </source>
</evidence>
<keyword evidence="2" id="KW-0479">Metal-binding</keyword>